<dbReference type="EMBL" id="CM056815">
    <property type="protein sequence ID" value="KAJ8630406.1"/>
    <property type="molecule type" value="Genomic_DNA"/>
</dbReference>
<dbReference type="Proteomes" id="UP001234297">
    <property type="component" value="Chromosome 7"/>
</dbReference>
<organism evidence="1 2">
    <name type="scientific">Persea americana</name>
    <name type="common">Avocado</name>
    <dbReference type="NCBI Taxonomy" id="3435"/>
    <lineage>
        <taxon>Eukaryota</taxon>
        <taxon>Viridiplantae</taxon>
        <taxon>Streptophyta</taxon>
        <taxon>Embryophyta</taxon>
        <taxon>Tracheophyta</taxon>
        <taxon>Spermatophyta</taxon>
        <taxon>Magnoliopsida</taxon>
        <taxon>Magnoliidae</taxon>
        <taxon>Laurales</taxon>
        <taxon>Lauraceae</taxon>
        <taxon>Persea</taxon>
    </lineage>
</organism>
<evidence type="ECO:0000313" key="2">
    <source>
        <dbReference type="Proteomes" id="UP001234297"/>
    </source>
</evidence>
<name>A0ACC2LAF0_PERAE</name>
<keyword evidence="2" id="KW-1185">Reference proteome</keyword>
<sequence>MKNDTKSTARNTGTNGMAHASSQAIRSAVSNVDLDRTLALAEKTGREHSEGVFYGTSRVKEHLYNKLLSGYLLIVPRRQWCLLDAQPSSPRTESTIFSSPSSLRLKTGYGAAAAAGNQTQLTCTLQDDRWRRCLTVRRHVSSDVCRLLLSVRSANRDKMW</sequence>
<evidence type="ECO:0000313" key="1">
    <source>
        <dbReference type="EMBL" id="KAJ8630406.1"/>
    </source>
</evidence>
<reference evidence="1 2" key="1">
    <citation type="journal article" date="2022" name="Hortic Res">
        <title>A haplotype resolved chromosomal level avocado genome allows analysis of novel avocado genes.</title>
        <authorList>
            <person name="Nath O."/>
            <person name="Fletcher S.J."/>
            <person name="Hayward A."/>
            <person name="Shaw L.M."/>
            <person name="Masouleh A.K."/>
            <person name="Furtado A."/>
            <person name="Henry R.J."/>
            <person name="Mitter N."/>
        </authorList>
    </citation>
    <scope>NUCLEOTIDE SEQUENCE [LARGE SCALE GENOMIC DNA]</scope>
    <source>
        <strain evidence="2">cv. Hass</strain>
    </source>
</reference>
<gene>
    <name evidence="1" type="ORF">MRB53_023729</name>
</gene>
<proteinExistence type="predicted"/>
<comment type="caution">
    <text evidence="1">The sequence shown here is derived from an EMBL/GenBank/DDBJ whole genome shotgun (WGS) entry which is preliminary data.</text>
</comment>
<protein>
    <submittedName>
        <fullName evidence="1">Uncharacterized protein</fullName>
    </submittedName>
</protein>
<accession>A0ACC2LAF0</accession>